<accession>A0AAV8TCS8</accession>
<dbReference type="AlphaFoldDB" id="A0AAV8TCS8"/>
<proteinExistence type="predicted"/>
<keyword evidence="2" id="KW-1185">Reference proteome</keyword>
<sequence>MSYTIECGPMHLYRPLEWPVKAPGLTMYSDDGREERRVSAAVFIVYIRGSSSGAMKLQNFHDASRVRRSTVKYVTDSVCGLMVQAALTRGIITRGVPIHGKLCGLAMKGMCAVVIDWKCLRLPKKRVSISV</sequence>
<dbReference type="EMBL" id="JAIWQS010000005">
    <property type="protein sequence ID" value="KAJ8764621.1"/>
    <property type="molecule type" value="Genomic_DNA"/>
</dbReference>
<protein>
    <submittedName>
        <fullName evidence="1">Uncharacterized protein</fullName>
    </submittedName>
</protein>
<gene>
    <name evidence="1" type="ORF">K2173_006703</name>
</gene>
<organism evidence="1 2">
    <name type="scientific">Erythroxylum novogranatense</name>
    <dbReference type="NCBI Taxonomy" id="1862640"/>
    <lineage>
        <taxon>Eukaryota</taxon>
        <taxon>Viridiplantae</taxon>
        <taxon>Streptophyta</taxon>
        <taxon>Embryophyta</taxon>
        <taxon>Tracheophyta</taxon>
        <taxon>Spermatophyta</taxon>
        <taxon>Magnoliopsida</taxon>
        <taxon>eudicotyledons</taxon>
        <taxon>Gunneridae</taxon>
        <taxon>Pentapetalae</taxon>
        <taxon>rosids</taxon>
        <taxon>fabids</taxon>
        <taxon>Malpighiales</taxon>
        <taxon>Erythroxylaceae</taxon>
        <taxon>Erythroxylum</taxon>
    </lineage>
</organism>
<comment type="caution">
    <text evidence="1">The sequence shown here is derived from an EMBL/GenBank/DDBJ whole genome shotgun (WGS) entry which is preliminary data.</text>
</comment>
<reference evidence="1 2" key="1">
    <citation type="submission" date="2021-09" db="EMBL/GenBank/DDBJ databases">
        <title>Genomic insights and catalytic innovation underlie evolution of tropane alkaloids biosynthesis.</title>
        <authorList>
            <person name="Wang Y.-J."/>
            <person name="Tian T."/>
            <person name="Huang J.-P."/>
            <person name="Huang S.-X."/>
        </authorList>
    </citation>
    <scope>NUCLEOTIDE SEQUENCE [LARGE SCALE GENOMIC DNA]</scope>
    <source>
        <strain evidence="1">KIB-2018</strain>
        <tissue evidence="1">Leaf</tissue>
    </source>
</reference>
<dbReference type="Proteomes" id="UP001159364">
    <property type="component" value="Linkage Group LG05"/>
</dbReference>
<evidence type="ECO:0000313" key="2">
    <source>
        <dbReference type="Proteomes" id="UP001159364"/>
    </source>
</evidence>
<evidence type="ECO:0000313" key="1">
    <source>
        <dbReference type="EMBL" id="KAJ8764621.1"/>
    </source>
</evidence>
<name>A0AAV8TCS8_9ROSI</name>